<feature type="compositionally biased region" description="Low complexity" evidence="1">
    <location>
        <begin position="34"/>
        <end position="56"/>
    </location>
</feature>
<feature type="region of interest" description="Disordered" evidence="1">
    <location>
        <begin position="1"/>
        <end position="89"/>
    </location>
</feature>
<feature type="compositionally biased region" description="Polar residues" evidence="1">
    <location>
        <begin position="1"/>
        <end position="10"/>
    </location>
</feature>
<evidence type="ECO:0000313" key="2">
    <source>
        <dbReference type="EMBL" id="CAD1822034.1"/>
    </source>
</evidence>
<feature type="compositionally biased region" description="Basic and acidic residues" evidence="1">
    <location>
        <begin position="137"/>
        <end position="169"/>
    </location>
</feature>
<feature type="compositionally biased region" description="Basic residues" evidence="1">
    <location>
        <begin position="16"/>
        <end position="25"/>
    </location>
</feature>
<dbReference type="AlphaFoldDB" id="A0A6V7NUK2"/>
<feature type="compositionally biased region" description="Basic and acidic residues" evidence="1">
    <location>
        <begin position="77"/>
        <end position="89"/>
    </location>
</feature>
<sequence>MAGPSPSQAIGTPGERRKKKKKSSRKQANPKACPPSASASAAADGAACGGAPSSADNSVAEEATKGLKKKRAAAEGPSKDSDLAGYRRTDVTVIDTSSPGWKSVKLIYRKGKEWKVRVKKHWNACQKKKRTVGLVGEKGKEQSKLGSKDQENVRAKDGDTLKVSDDRTRIPVKRPKFSRSPRLSAVKKSSLLRMQVVPVGKNSAASFNKGPHKG</sequence>
<feature type="compositionally biased region" description="Basic residues" evidence="1">
    <location>
        <begin position="170"/>
        <end position="179"/>
    </location>
</feature>
<feature type="region of interest" description="Disordered" evidence="1">
    <location>
        <begin position="130"/>
        <end position="184"/>
    </location>
</feature>
<organism evidence="2">
    <name type="scientific">Ananas comosus var. bracteatus</name>
    <name type="common">red pineapple</name>
    <dbReference type="NCBI Taxonomy" id="296719"/>
    <lineage>
        <taxon>Eukaryota</taxon>
        <taxon>Viridiplantae</taxon>
        <taxon>Streptophyta</taxon>
        <taxon>Embryophyta</taxon>
        <taxon>Tracheophyta</taxon>
        <taxon>Spermatophyta</taxon>
        <taxon>Magnoliopsida</taxon>
        <taxon>Liliopsida</taxon>
        <taxon>Poales</taxon>
        <taxon>Bromeliaceae</taxon>
        <taxon>Bromelioideae</taxon>
        <taxon>Ananas</taxon>
    </lineage>
</organism>
<dbReference type="EMBL" id="LR862142">
    <property type="protein sequence ID" value="CAD1822034.1"/>
    <property type="molecule type" value="Genomic_DNA"/>
</dbReference>
<reference evidence="2" key="1">
    <citation type="submission" date="2020-07" db="EMBL/GenBank/DDBJ databases">
        <authorList>
            <person name="Lin J."/>
        </authorList>
    </citation>
    <scope>NUCLEOTIDE SEQUENCE</scope>
</reference>
<accession>A0A6V7NUK2</accession>
<protein>
    <submittedName>
        <fullName evidence="2">Uncharacterized protein</fullName>
    </submittedName>
</protein>
<evidence type="ECO:0000256" key="1">
    <source>
        <dbReference type="SAM" id="MobiDB-lite"/>
    </source>
</evidence>
<gene>
    <name evidence="2" type="ORF">CB5_LOCUS5245</name>
</gene>
<name>A0A6V7NUK2_ANACO</name>
<dbReference type="PANTHER" id="PTHR37258:SF1">
    <property type="entry name" value="FANTOM PROTEIN"/>
    <property type="match status" value="1"/>
</dbReference>
<proteinExistence type="predicted"/>
<dbReference type="PANTHER" id="PTHR37258">
    <property type="entry name" value="FANTOM PROTEIN"/>
    <property type="match status" value="1"/>
</dbReference>